<name>A0ABS1X2M9_9GAMM</name>
<dbReference type="RefSeq" id="WP_203169589.1">
    <property type="nucleotide sequence ID" value="NZ_JAEVLS010000005.1"/>
</dbReference>
<evidence type="ECO:0000313" key="3">
    <source>
        <dbReference type="Proteomes" id="UP000661077"/>
    </source>
</evidence>
<comment type="caution">
    <text evidence="2">The sequence shown here is derived from an EMBL/GenBank/DDBJ whole genome shotgun (WGS) entry which is preliminary data.</text>
</comment>
<keyword evidence="1" id="KW-0812">Transmembrane</keyword>
<reference evidence="2 3" key="1">
    <citation type="journal article" date="2021" name="Int. J. Syst. Evol. Microbiol.">
        <title>Steroidobacter gossypii sp. nov., isolated from soil of cotton cropping field.</title>
        <authorList>
            <person name="Huang R."/>
            <person name="Yang S."/>
            <person name="Zhen C."/>
            <person name="Liu W."/>
        </authorList>
    </citation>
    <scope>NUCLEOTIDE SEQUENCE [LARGE SCALE GENOMIC DNA]</scope>
    <source>
        <strain evidence="2 3">S1-65</strain>
    </source>
</reference>
<keyword evidence="1" id="KW-0472">Membrane</keyword>
<keyword evidence="3" id="KW-1185">Reference proteome</keyword>
<gene>
    <name evidence="2" type="ORF">JM946_22290</name>
</gene>
<evidence type="ECO:0000256" key="1">
    <source>
        <dbReference type="SAM" id="Phobius"/>
    </source>
</evidence>
<proteinExistence type="predicted"/>
<evidence type="ECO:0008006" key="4">
    <source>
        <dbReference type="Google" id="ProtNLM"/>
    </source>
</evidence>
<keyword evidence="1" id="KW-1133">Transmembrane helix</keyword>
<dbReference type="EMBL" id="JAEVLS010000005">
    <property type="protein sequence ID" value="MBM0107480.1"/>
    <property type="molecule type" value="Genomic_DNA"/>
</dbReference>
<accession>A0ABS1X2M9</accession>
<sequence>MFTALLILLLLALAASLGSWLFNQWLTEQRRASALSLGLGGMGLVLLLGASAIAIVSTSATWRAWLPELQQAQPETRKGEPVAVADLGTAEQWPATACIKSLHATNTQPRRWFLDNECERPIVVLLAWCDSARSICTAGARQAQWQYETSGLVLTSALARPTLHRMPEHDAPIAGTYALAEPQGGALRIRYLACYLGEPAVAALTHESMSGEAFHRTLGADACYSRVATASQEAAHSGQPPVVSFQ</sequence>
<protein>
    <recommendedName>
        <fullName evidence="4">Transmembrane protein</fullName>
    </recommendedName>
</protein>
<feature type="transmembrane region" description="Helical" evidence="1">
    <location>
        <begin position="34"/>
        <end position="56"/>
    </location>
</feature>
<dbReference type="Proteomes" id="UP000661077">
    <property type="component" value="Unassembled WGS sequence"/>
</dbReference>
<organism evidence="2 3">
    <name type="scientific">Steroidobacter gossypii</name>
    <dbReference type="NCBI Taxonomy" id="2805490"/>
    <lineage>
        <taxon>Bacteria</taxon>
        <taxon>Pseudomonadati</taxon>
        <taxon>Pseudomonadota</taxon>
        <taxon>Gammaproteobacteria</taxon>
        <taxon>Steroidobacterales</taxon>
        <taxon>Steroidobacteraceae</taxon>
        <taxon>Steroidobacter</taxon>
    </lineage>
</organism>
<evidence type="ECO:0000313" key="2">
    <source>
        <dbReference type="EMBL" id="MBM0107480.1"/>
    </source>
</evidence>